<evidence type="ECO:0000313" key="1">
    <source>
        <dbReference type="EMBL" id="VVB11462.1"/>
    </source>
</evidence>
<comment type="caution">
    <text evidence="1">The sequence shown here is derived from an EMBL/GenBank/DDBJ whole genome shotgun (WGS) entry which is preliminary data.</text>
</comment>
<protein>
    <submittedName>
        <fullName evidence="1">Uncharacterized protein</fullName>
    </submittedName>
</protein>
<accession>A0A565CD18</accession>
<sequence length="92" mass="10437">MVFFVVESPLSFIYFGRFRSGRLRLQAAAISTFSGWGWVQRRFKVLVTCLSWICWFDIVLLAGSWRVGVVGSWSCGCLESVWALCSVVFSVD</sequence>
<dbReference type="AlphaFoldDB" id="A0A565CD18"/>
<dbReference type="EMBL" id="CABITT030000007">
    <property type="protein sequence ID" value="VVB11462.1"/>
    <property type="molecule type" value="Genomic_DNA"/>
</dbReference>
<evidence type="ECO:0000313" key="2">
    <source>
        <dbReference type="Proteomes" id="UP000489600"/>
    </source>
</evidence>
<keyword evidence="2" id="KW-1185">Reference proteome</keyword>
<dbReference type="Proteomes" id="UP000489600">
    <property type="component" value="Unassembled WGS sequence"/>
</dbReference>
<reference evidence="1" key="1">
    <citation type="submission" date="2019-07" db="EMBL/GenBank/DDBJ databases">
        <authorList>
            <person name="Dittberner H."/>
        </authorList>
    </citation>
    <scope>NUCLEOTIDE SEQUENCE [LARGE SCALE GENOMIC DNA]</scope>
</reference>
<proteinExistence type="predicted"/>
<gene>
    <name evidence="1" type="ORF">ANE_LOCUS21906</name>
</gene>
<organism evidence="1 2">
    <name type="scientific">Arabis nemorensis</name>
    <dbReference type="NCBI Taxonomy" id="586526"/>
    <lineage>
        <taxon>Eukaryota</taxon>
        <taxon>Viridiplantae</taxon>
        <taxon>Streptophyta</taxon>
        <taxon>Embryophyta</taxon>
        <taxon>Tracheophyta</taxon>
        <taxon>Spermatophyta</taxon>
        <taxon>Magnoliopsida</taxon>
        <taxon>eudicotyledons</taxon>
        <taxon>Gunneridae</taxon>
        <taxon>Pentapetalae</taxon>
        <taxon>rosids</taxon>
        <taxon>malvids</taxon>
        <taxon>Brassicales</taxon>
        <taxon>Brassicaceae</taxon>
        <taxon>Arabideae</taxon>
        <taxon>Arabis</taxon>
    </lineage>
</organism>
<name>A0A565CD18_9BRAS</name>